<name>A0AA39GGM1_SARSR</name>
<evidence type="ECO:0008006" key="8">
    <source>
        <dbReference type="Google" id="ProtNLM"/>
    </source>
</evidence>
<dbReference type="PANTHER" id="PTHR33630">
    <property type="entry name" value="CUTINASE RV1984C-RELATED-RELATED"/>
    <property type="match status" value="1"/>
</dbReference>
<keyword evidence="4" id="KW-1133">Transmembrane helix</keyword>
<keyword evidence="7" id="KW-1185">Reference proteome</keyword>
<keyword evidence="4" id="KW-0812">Transmembrane</keyword>
<dbReference type="Gene3D" id="3.40.50.1820">
    <property type="entry name" value="alpha/beta hydrolase"/>
    <property type="match status" value="1"/>
</dbReference>
<keyword evidence="2" id="KW-1015">Disulfide bond</keyword>
<feature type="chain" id="PRO_5041229063" description="Acetylxylan esterase" evidence="5">
    <location>
        <begin position="22"/>
        <end position="321"/>
    </location>
</feature>
<keyword evidence="1" id="KW-0378">Hydrolase</keyword>
<accession>A0AA39GGM1</accession>
<feature type="region of interest" description="Disordered" evidence="3">
    <location>
        <begin position="235"/>
        <end position="293"/>
    </location>
</feature>
<dbReference type="Proteomes" id="UP001175261">
    <property type="component" value="Unassembled WGS sequence"/>
</dbReference>
<dbReference type="EMBL" id="JAPDFR010000004">
    <property type="protein sequence ID" value="KAK0386980.1"/>
    <property type="molecule type" value="Genomic_DNA"/>
</dbReference>
<feature type="transmembrane region" description="Helical" evidence="4">
    <location>
        <begin position="296"/>
        <end position="318"/>
    </location>
</feature>
<keyword evidence="4" id="KW-0472">Membrane</keyword>
<protein>
    <recommendedName>
        <fullName evidence="8">Acetylxylan esterase</fullName>
    </recommendedName>
</protein>
<dbReference type="PANTHER" id="PTHR33630:SF9">
    <property type="entry name" value="CUTINASE 4"/>
    <property type="match status" value="1"/>
</dbReference>
<proteinExistence type="predicted"/>
<evidence type="ECO:0000313" key="7">
    <source>
        <dbReference type="Proteomes" id="UP001175261"/>
    </source>
</evidence>
<dbReference type="InterPro" id="IPR000675">
    <property type="entry name" value="Cutinase/axe"/>
</dbReference>
<dbReference type="SUPFAM" id="SSF53474">
    <property type="entry name" value="alpha/beta-Hydrolases"/>
    <property type="match status" value="1"/>
</dbReference>
<organism evidence="6 7">
    <name type="scientific">Sarocladium strictum</name>
    <name type="common">Black bundle disease fungus</name>
    <name type="synonym">Acremonium strictum</name>
    <dbReference type="NCBI Taxonomy" id="5046"/>
    <lineage>
        <taxon>Eukaryota</taxon>
        <taxon>Fungi</taxon>
        <taxon>Dikarya</taxon>
        <taxon>Ascomycota</taxon>
        <taxon>Pezizomycotina</taxon>
        <taxon>Sordariomycetes</taxon>
        <taxon>Hypocreomycetidae</taxon>
        <taxon>Hypocreales</taxon>
        <taxon>Sarocladiaceae</taxon>
        <taxon>Sarocladium</taxon>
    </lineage>
</organism>
<evidence type="ECO:0000256" key="1">
    <source>
        <dbReference type="ARBA" id="ARBA00022801"/>
    </source>
</evidence>
<dbReference type="InterPro" id="IPR029058">
    <property type="entry name" value="AB_hydrolase_fold"/>
</dbReference>
<gene>
    <name evidence="6" type="ORF">NLU13_5294</name>
</gene>
<sequence>MRRSITTAAVAASLLAPAASAQDITSKSCVNGLFMVVARGTNEQPGPGVTGLIAERIADRIKDSDVVALDYPATYTDPLYTESVDDGTKEMASVIKNYTDNCPDGKVAVFGYSQGAHVASNVFCGGNGGAFDSDAPLPKQLVDDHVISIELFGDPSHVANTTYDIGTSKNDGIFQRPNITACENYSFMKSYCDTGDVFCDSGSNSAVHGSYVQHYGTEVVSNVLKAWNKATGGDVDTDGGAPFPGRASGNVTSTPEATSSATKSTAATSTQTRTQETGTQTSESGSGGSGGDKPGAAIGLSAVGSLVVGAPLMLLAMLSVM</sequence>
<dbReference type="Pfam" id="PF01083">
    <property type="entry name" value="Cutinase"/>
    <property type="match status" value="1"/>
</dbReference>
<feature type="compositionally biased region" description="Low complexity" evidence="3">
    <location>
        <begin position="252"/>
        <end position="284"/>
    </location>
</feature>
<evidence type="ECO:0000313" key="6">
    <source>
        <dbReference type="EMBL" id="KAK0386980.1"/>
    </source>
</evidence>
<reference evidence="6" key="1">
    <citation type="submission" date="2022-10" db="EMBL/GenBank/DDBJ databases">
        <title>Determination and structural analysis of whole genome sequence of Sarocladium strictum F4-1.</title>
        <authorList>
            <person name="Hu L."/>
            <person name="Jiang Y."/>
        </authorList>
    </citation>
    <scope>NUCLEOTIDE SEQUENCE</scope>
    <source>
        <strain evidence="6">F4-1</strain>
    </source>
</reference>
<keyword evidence="5" id="KW-0732">Signal</keyword>
<dbReference type="SMART" id="SM01110">
    <property type="entry name" value="Cutinase"/>
    <property type="match status" value="1"/>
</dbReference>
<evidence type="ECO:0000256" key="4">
    <source>
        <dbReference type="SAM" id="Phobius"/>
    </source>
</evidence>
<evidence type="ECO:0000256" key="2">
    <source>
        <dbReference type="ARBA" id="ARBA00023157"/>
    </source>
</evidence>
<comment type="caution">
    <text evidence="6">The sequence shown here is derived from an EMBL/GenBank/DDBJ whole genome shotgun (WGS) entry which is preliminary data.</text>
</comment>
<dbReference type="GO" id="GO:0052689">
    <property type="term" value="F:carboxylic ester hydrolase activity"/>
    <property type="evidence" value="ECO:0007669"/>
    <property type="project" value="UniProtKB-ARBA"/>
</dbReference>
<feature type="signal peptide" evidence="5">
    <location>
        <begin position="1"/>
        <end position="21"/>
    </location>
</feature>
<evidence type="ECO:0000256" key="5">
    <source>
        <dbReference type="SAM" id="SignalP"/>
    </source>
</evidence>
<dbReference type="AlphaFoldDB" id="A0AA39GGM1"/>
<evidence type="ECO:0000256" key="3">
    <source>
        <dbReference type="SAM" id="MobiDB-lite"/>
    </source>
</evidence>